<dbReference type="AlphaFoldDB" id="A0A5J4Z3R6"/>
<feature type="region of interest" description="Disordered" evidence="12">
    <location>
        <begin position="20"/>
        <end position="42"/>
    </location>
</feature>
<evidence type="ECO:0000256" key="3">
    <source>
        <dbReference type="ARBA" id="ARBA00022679"/>
    </source>
</evidence>
<evidence type="ECO:0000256" key="10">
    <source>
        <dbReference type="ARBA" id="ARBA00038854"/>
    </source>
</evidence>
<keyword evidence="15" id="KW-1185">Reference proteome</keyword>
<keyword evidence="6 13" id="KW-1133">Transmembrane helix</keyword>
<dbReference type="GO" id="GO:0140563">
    <property type="term" value="F:UDP-D-xylose:beta-D-glucoside alpha-1,3-D-xylosyltransferase activity"/>
    <property type="evidence" value="ECO:0007669"/>
    <property type="project" value="UniProtKB-EC"/>
</dbReference>
<evidence type="ECO:0000256" key="11">
    <source>
        <dbReference type="ARBA" id="ARBA00049181"/>
    </source>
</evidence>
<evidence type="ECO:0000256" key="13">
    <source>
        <dbReference type="SAM" id="Phobius"/>
    </source>
</evidence>
<evidence type="ECO:0000256" key="9">
    <source>
        <dbReference type="ARBA" id="ARBA00037301"/>
    </source>
</evidence>
<feature type="transmembrane region" description="Helical" evidence="13">
    <location>
        <begin position="80"/>
        <end position="98"/>
    </location>
</feature>
<dbReference type="PANTHER" id="PTHR46012">
    <property type="entry name" value="IP22168P"/>
    <property type="match status" value="1"/>
</dbReference>
<protein>
    <recommendedName>
        <fullName evidence="10">UDP-D-xylose:beta-D-glucoside alpha-1,3-D-xylosyltransferase</fullName>
        <ecNumber evidence="10">2.4.2.42</ecNumber>
    </recommendedName>
</protein>
<dbReference type="OrthoDB" id="6238971at2759"/>
<organism evidence="14 15">
    <name type="scientific">Porphyridium purpureum</name>
    <name type="common">Red alga</name>
    <name type="synonym">Porphyridium cruentum</name>
    <dbReference type="NCBI Taxonomy" id="35688"/>
    <lineage>
        <taxon>Eukaryota</taxon>
        <taxon>Rhodophyta</taxon>
        <taxon>Bangiophyceae</taxon>
        <taxon>Porphyridiales</taxon>
        <taxon>Porphyridiaceae</taxon>
        <taxon>Porphyridium</taxon>
    </lineage>
</organism>
<dbReference type="Proteomes" id="UP000324585">
    <property type="component" value="Unassembled WGS sequence"/>
</dbReference>
<evidence type="ECO:0000313" key="14">
    <source>
        <dbReference type="EMBL" id="KAA8497965.1"/>
    </source>
</evidence>
<dbReference type="GO" id="GO:0016020">
    <property type="term" value="C:membrane"/>
    <property type="evidence" value="ECO:0007669"/>
    <property type="project" value="UniProtKB-SubCell"/>
</dbReference>
<gene>
    <name evidence="14" type="ORF">FVE85_5550</name>
</gene>
<keyword evidence="4 13" id="KW-0812">Transmembrane</keyword>
<sequence length="634" mass="70732">MAVRSRVKVPLPAAKAAERAYDEMEAGETTPAHGRQLGNGLDDDDDHDRARVLLKEGAAGAGSRSAGVVAGGGMMKASTVACSIVLLLWMVMLWVFAWNSTVVPESRFSGDWLRKSWRKFGLGDSEQSQSDGGMGWANLPEERQVPAPSEQARINLVQESQAHAPVTHSETPTEAEKQALETASVAALQITSPGVATATATPSPIPLCEKAPRLSAPVEWKLGQKKVVNQASMRGISAIVNSGSPVVRVLYTVCNVKESFRDVLFTSLKSMVLFSDRRRKHEVFIVTTANDTDVVESVTRNVQAVSRASNFEFLVVPTNASRPSDNYYAPCAGVRLFVYKDLPSVDKIIYLDTDTLILQPISELFDTFKSYSEEQMFGFADEAVGPGNSSLDFMWFNRTSQTRGRAPFPRFNEKGLNSGVIMMDFEKIRKSEYGMRMEGIIEKWVYGLDIYFADQDYLNIFCGTYAERCRTIPCNWNFRVRSMFTFCTAECKNGLAIVHGTQGMMPVADIYEDLLPALERLKYDHTERGGWLVFTRDTLKVIYNSVRLCDFDNCPNIISGNVQKVTDGLYNFYCNPFTWHLPGDLNETYAQSRDRCQFPSGAFNILLEQNTCFIPAMMCRIIGNMWKHKLLVAA</sequence>
<comment type="caution">
    <text evidence="14">The sequence shown here is derived from an EMBL/GenBank/DDBJ whole genome shotgun (WGS) entry which is preliminary data.</text>
</comment>
<proteinExistence type="predicted"/>
<keyword evidence="2" id="KW-0328">Glycosyltransferase</keyword>
<dbReference type="InterPro" id="IPR002495">
    <property type="entry name" value="Glyco_trans_8"/>
</dbReference>
<evidence type="ECO:0000256" key="2">
    <source>
        <dbReference type="ARBA" id="ARBA00022676"/>
    </source>
</evidence>
<comment type="subcellular location">
    <subcellularLocation>
        <location evidence="1">Membrane</location>
        <topology evidence="1">Single-pass type II membrane protein</topology>
    </subcellularLocation>
</comment>
<keyword evidence="8" id="KW-0325">Glycoprotein</keyword>
<evidence type="ECO:0000256" key="5">
    <source>
        <dbReference type="ARBA" id="ARBA00022968"/>
    </source>
</evidence>
<evidence type="ECO:0000313" key="15">
    <source>
        <dbReference type="Proteomes" id="UP000324585"/>
    </source>
</evidence>
<keyword evidence="7 13" id="KW-0472">Membrane</keyword>
<comment type="function">
    <text evidence="9">Glycosyltransferase which elongates the O-linked glucose attached to EGF-like repeats in the extracellular domain of Notch proteins by catalyzing the addition of xylose.</text>
</comment>
<dbReference type="PANTHER" id="PTHR46012:SF2">
    <property type="entry name" value="IP22168P"/>
    <property type="match status" value="1"/>
</dbReference>
<evidence type="ECO:0000256" key="6">
    <source>
        <dbReference type="ARBA" id="ARBA00022989"/>
    </source>
</evidence>
<dbReference type="Gene3D" id="3.90.550.10">
    <property type="entry name" value="Spore Coat Polysaccharide Biosynthesis Protein SpsA, Chain A"/>
    <property type="match status" value="1"/>
</dbReference>
<reference evidence="15" key="1">
    <citation type="journal article" date="2019" name="Nat. Commun.">
        <title>Expansion of phycobilisome linker gene families in mesophilic red algae.</title>
        <authorList>
            <person name="Lee J."/>
            <person name="Kim D."/>
            <person name="Bhattacharya D."/>
            <person name="Yoon H.S."/>
        </authorList>
    </citation>
    <scope>NUCLEOTIDE SEQUENCE [LARGE SCALE GENOMIC DNA]</scope>
    <source>
        <strain evidence="15">CCMP 1328</strain>
    </source>
</reference>
<dbReference type="InterPro" id="IPR029044">
    <property type="entry name" value="Nucleotide-diphossugar_trans"/>
</dbReference>
<name>A0A5J4Z3R6_PORPP</name>
<accession>A0A5J4Z3R6</accession>
<dbReference type="GO" id="GO:0016266">
    <property type="term" value="P:protein O-linked glycosylation via N-acetyl-galactosamine"/>
    <property type="evidence" value="ECO:0007669"/>
    <property type="project" value="TreeGrafter"/>
</dbReference>
<keyword evidence="5" id="KW-0735">Signal-anchor</keyword>
<evidence type="ECO:0000256" key="4">
    <source>
        <dbReference type="ARBA" id="ARBA00022692"/>
    </source>
</evidence>
<feature type="region of interest" description="Disordered" evidence="12">
    <location>
        <begin position="123"/>
        <end position="149"/>
    </location>
</feature>
<dbReference type="InterPro" id="IPR051993">
    <property type="entry name" value="Glycosyltransferase_8"/>
</dbReference>
<dbReference type="Pfam" id="PF01501">
    <property type="entry name" value="Glyco_transf_8"/>
    <property type="match status" value="1"/>
</dbReference>
<evidence type="ECO:0000256" key="1">
    <source>
        <dbReference type="ARBA" id="ARBA00004606"/>
    </source>
</evidence>
<dbReference type="EMBL" id="VRMN01000001">
    <property type="protein sequence ID" value="KAA8497965.1"/>
    <property type="molecule type" value="Genomic_DNA"/>
</dbReference>
<evidence type="ECO:0000256" key="8">
    <source>
        <dbReference type="ARBA" id="ARBA00023180"/>
    </source>
</evidence>
<evidence type="ECO:0000256" key="7">
    <source>
        <dbReference type="ARBA" id="ARBA00023136"/>
    </source>
</evidence>
<dbReference type="SUPFAM" id="SSF53448">
    <property type="entry name" value="Nucleotide-diphospho-sugar transferases"/>
    <property type="match status" value="1"/>
</dbReference>
<keyword evidence="3 14" id="KW-0808">Transferase</keyword>
<dbReference type="EC" id="2.4.2.42" evidence="10"/>
<evidence type="ECO:0000256" key="12">
    <source>
        <dbReference type="SAM" id="MobiDB-lite"/>
    </source>
</evidence>
<comment type="catalytic activity">
    <reaction evidence="11">
        <text>3-O-(beta-D-glucosyl)-L-seryl-[EGF-like domain protein] + UDP-alpha-D-xylose = 3-O-[alpha-D-xylosyl-(1-&gt;3)-beta-D-glucosyl]-L-seryl-[EGF-like domain protein] + UDP + H(+)</text>
        <dbReference type="Rhea" id="RHEA:56064"/>
        <dbReference type="Rhea" id="RHEA-COMP:14610"/>
        <dbReference type="Rhea" id="RHEA-COMP:14611"/>
        <dbReference type="ChEBI" id="CHEBI:15378"/>
        <dbReference type="ChEBI" id="CHEBI:57632"/>
        <dbReference type="ChEBI" id="CHEBI:58223"/>
        <dbReference type="ChEBI" id="CHEBI:140575"/>
        <dbReference type="ChEBI" id="CHEBI:140576"/>
        <dbReference type="EC" id="2.4.2.42"/>
    </reaction>
</comment>